<dbReference type="InterPro" id="IPR025990">
    <property type="entry name" value="zinc_ribbon_bacterial"/>
</dbReference>
<sequence>MLEHTFTCPYCWETLTEQVDPVHGTHEYVVDCWVCCRPIQIRATVQNGQIVAFNAQPASGHR</sequence>
<dbReference type="Proteomes" id="UP000221024">
    <property type="component" value="Unassembled WGS sequence"/>
</dbReference>
<organism evidence="1 2">
    <name type="scientific">Longimonas halophila</name>
    <dbReference type="NCBI Taxonomy" id="1469170"/>
    <lineage>
        <taxon>Bacteria</taxon>
        <taxon>Pseudomonadati</taxon>
        <taxon>Rhodothermota</taxon>
        <taxon>Rhodothermia</taxon>
        <taxon>Rhodothermales</taxon>
        <taxon>Salisaetaceae</taxon>
        <taxon>Longimonas</taxon>
    </lineage>
</organism>
<dbReference type="OrthoDB" id="9814566at2"/>
<evidence type="ECO:0000313" key="1">
    <source>
        <dbReference type="EMBL" id="PEN07609.1"/>
    </source>
</evidence>
<dbReference type="RefSeq" id="WP_098061797.1">
    <property type="nucleotide sequence ID" value="NZ_PDEP01000005.1"/>
</dbReference>
<comment type="caution">
    <text evidence="1">The sequence shown here is derived from an EMBL/GenBank/DDBJ whole genome shotgun (WGS) entry which is preliminary data.</text>
</comment>
<name>A0A2H3NMD8_9BACT</name>
<evidence type="ECO:0000313" key="2">
    <source>
        <dbReference type="Proteomes" id="UP000221024"/>
    </source>
</evidence>
<proteinExistence type="predicted"/>
<accession>A0A2H3NMD8</accession>
<dbReference type="Pfam" id="PF14255">
    <property type="entry name" value="Zn_ribbon_21"/>
    <property type="match status" value="1"/>
</dbReference>
<reference evidence="1 2" key="1">
    <citation type="submission" date="2017-10" db="EMBL/GenBank/DDBJ databases">
        <title>Draft genome of Longimonas halophila.</title>
        <authorList>
            <person name="Goh K.M."/>
            <person name="Shamsir M.S."/>
            <person name="Lim S.W."/>
        </authorList>
    </citation>
    <scope>NUCLEOTIDE SEQUENCE [LARGE SCALE GENOMIC DNA]</scope>
    <source>
        <strain evidence="1 2">KCTC 42399</strain>
    </source>
</reference>
<gene>
    <name evidence="1" type="ORF">CRI93_06410</name>
</gene>
<dbReference type="EMBL" id="PDEP01000005">
    <property type="protein sequence ID" value="PEN07609.1"/>
    <property type="molecule type" value="Genomic_DNA"/>
</dbReference>
<dbReference type="AlphaFoldDB" id="A0A2H3NMD8"/>
<protein>
    <submittedName>
        <fullName evidence="1">CPXCG motif-containing cysteine-rich protein</fullName>
    </submittedName>
</protein>
<keyword evidence="2" id="KW-1185">Reference proteome</keyword>